<gene>
    <name evidence="2" type="ORF">HMPREF1866_00645</name>
</gene>
<evidence type="ECO:0000313" key="2">
    <source>
        <dbReference type="EMBL" id="KXB60219.1"/>
    </source>
</evidence>
<feature type="transmembrane region" description="Helical" evidence="1">
    <location>
        <begin position="67"/>
        <end position="89"/>
    </location>
</feature>
<comment type="caution">
    <text evidence="2">The sequence shown here is derived from an EMBL/GenBank/DDBJ whole genome shotgun (WGS) entry which is preliminary data.</text>
</comment>
<accession>A0A133ZXQ3</accession>
<dbReference type="EMBL" id="LSDA01000017">
    <property type="protein sequence ID" value="KXB60219.1"/>
    <property type="molecule type" value="Genomic_DNA"/>
</dbReference>
<name>A0A133ZXQ3_9FIRM</name>
<dbReference type="AlphaFoldDB" id="A0A133ZXQ3"/>
<reference evidence="3" key="1">
    <citation type="submission" date="2016-01" db="EMBL/GenBank/DDBJ databases">
        <authorList>
            <person name="Mitreva M."/>
            <person name="Pepin K.H."/>
            <person name="Mihindukulasuriya K.A."/>
            <person name="Fulton R."/>
            <person name="Fronick C."/>
            <person name="O'Laughlin M."/>
            <person name="Miner T."/>
            <person name="Herter B."/>
            <person name="Rosa B.A."/>
            <person name="Cordes M."/>
            <person name="Tomlinson C."/>
            <person name="Wollam A."/>
            <person name="Palsikar V.B."/>
            <person name="Mardis E.R."/>
            <person name="Wilson R.K."/>
        </authorList>
    </citation>
    <scope>NUCLEOTIDE SEQUENCE [LARGE SCALE GENOMIC DNA]</scope>
    <source>
        <strain evidence="3">DNF00896</strain>
    </source>
</reference>
<protein>
    <submittedName>
        <fullName evidence="2">Uncharacterized protein</fullName>
    </submittedName>
</protein>
<keyword evidence="1" id="KW-1133">Transmembrane helix</keyword>
<sequence>MEFKEKKKSKKKLFTVSIIIFLVVGLFAYFDREKFCWALLIIGCIAYSEWSIKFVKKKLDENYKEGYMLTEAVAVFICLVMYIIGVVAFHRMYEEKGKREIEDIKQHYDMTVPTYGISIIEGEDLEEALGEKCYSELYLTQHPGKNKEWIDSVNKCLDDIVGDRKKQ</sequence>
<proteinExistence type="predicted"/>
<keyword evidence="1" id="KW-0812">Transmembrane</keyword>
<organism evidence="2 3">
    <name type="scientific">Lachnoanaerobaculum saburreum</name>
    <dbReference type="NCBI Taxonomy" id="467210"/>
    <lineage>
        <taxon>Bacteria</taxon>
        <taxon>Bacillati</taxon>
        <taxon>Bacillota</taxon>
        <taxon>Clostridia</taxon>
        <taxon>Lachnospirales</taxon>
        <taxon>Lachnospiraceae</taxon>
        <taxon>Lachnoanaerobaculum</taxon>
    </lineage>
</organism>
<evidence type="ECO:0000256" key="1">
    <source>
        <dbReference type="SAM" id="Phobius"/>
    </source>
</evidence>
<dbReference type="OrthoDB" id="9931468at2"/>
<feature type="transmembrane region" description="Helical" evidence="1">
    <location>
        <begin position="12"/>
        <end position="30"/>
    </location>
</feature>
<dbReference type="RefSeq" id="WP_060930581.1">
    <property type="nucleotide sequence ID" value="NZ_KQ959779.1"/>
</dbReference>
<evidence type="ECO:0000313" key="3">
    <source>
        <dbReference type="Proteomes" id="UP000070394"/>
    </source>
</evidence>
<keyword evidence="1" id="KW-0472">Membrane</keyword>
<keyword evidence="3" id="KW-1185">Reference proteome</keyword>
<dbReference type="STRING" id="467210.HMPREF1866_00645"/>
<dbReference type="Proteomes" id="UP000070394">
    <property type="component" value="Unassembled WGS sequence"/>
</dbReference>
<dbReference type="PATRIC" id="fig|467210.3.peg.636"/>